<comment type="caution">
    <text evidence="2">The sequence shown here is derived from an EMBL/GenBank/DDBJ whole genome shotgun (WGS) entry which is preliminary data.</text>
</comment>
<gene>
    <name evidence="2" type="ORF">RO785_13105</name>
</gene>
<protein>
    <submittedName>
        <fullName evidence="2">Nucleotide-binding protein</fullName>
    </submittedName>
</protein>
<evidence type="ECO:0000259" key="1">
    <source>
        <dbReference type="Pfam" id="PF10137"/>
    </source>
</evidence>
<dbReference type="RefSeq" id="WP_313753273.1">
    <property type="nucleotide sequence ID" value="NZ_JAVSNH010000001.1"/>
</dbReference>
<dbReference type="Pfam" id="PF10137">
    <property type="entry name" value="CAP12-PCTIR_TIR"/>
    <property type="match status" value="1"/>
</dbReference>
<name>A0AAW8VHZ7_9BACE</name>
<reference evidence="2" key="1">
    <citation type="submission" date="2023-08" db="EMBL/GenBank/DDBJ databases">
        <title>Reintroducing virulent viruses to syntetic microbiomes.</title>
        <authorList>
            <person name="Wilde J."/>
            <person name="Boyes R."/>
            <person name="Robinson A.V."/>
            <person name="Daisley B.A."/>
            <person name="Allen-Vercoe E."/>
        </authorList>
    </citation>
    <scope>NUCLEOTIDE SEQUENCE</scope>
    <source>
        <strain evidence="2">225I_12FAA</strain>
    </source>
</reference>
<proteinExistence type="predicted"/>
<dbReference type="InterPro" id="IPR019302">
    <property type="entry name" value="CAP12/PCTIR_TIR_dom"/>
</dbReference>
<dbReference type="GO" id="GO:0050135">
    <property type="term" value="F:NADP+ nucleosidase activity"/>
    <property type="evidence" value="ECO:0007669"/>
    <property type="project" value="InterPro"/>
</dbReference>
<sequence length="270" mass="30449">MEKPRLFIGSSVEGLPVARAIKAELDYDMEVTVWSQGVFKLSHSPLEDLSVVLENSDFASFVFLPEDKLEIRGEEKTTVRDNVVFELGLFYGKLGRDKVSYIMPRGYDLHLPSDLTGVTGGTFEYPNTNMQASVGSYCEQIREQMRMSKVIFPSQGDFGNNILHHDIISSQGTASFMAIIPNGKKIIVRIEDINKEGIPYGFDVANIGKWRMGIIPSPNNYTQFIQGTGPFDEDTCFRIFRESDINIQIFEDNLNNPPIMNKNVHIAPRI</sequence>
<dbReference type="AlphaFoldDB" id="A0AAW8VHZ7"/>
<evidence type="ECO:0000313" key="3">
    <source>
        <dbReference type="Proteomes" id="UP001266995"/>
    </source>
</evidence>
<feature type="domain" description="CD-NTase-associated protein 12/Pycsar effector protein TIR" evidence="1">
    <location>
        <begin position="5"/>
        <end position="122"/>
    </location>
</feature>
<organism evidence="2 3">
    <name type="scientific">Bacteroides cellulosilyticus</name>
    <dbReference type="NCBI Taxonomy" id="246787"/>
    <lineage>
        <taxon>Bacteria</taxon>
        <taxon>Pseudomonadati</taxon>
        <taxon>Bacteroidota</taxon>
        <taxon>Bacteroidia</taxon>
        <taxon>Bacteroidales</taxon>
        <taxon>Bacteroidaceae</taxon>
        <taxon>Bacteroides</taxon>
    </lineage>
</organism>
<evidence type="ECO:0000313" key="2">
    <source>
        <dbReference type="EMBL" id="MDT4511908.1"/>
    </source>
</evidence>
<accession>A0AAW8VHZ7</accession>
<dbReference type="EMBL" id="JAVSNH010000001">
    <property type="protein sequence ID" value="MDT4511908.1"/>
    <property type="molecule type" value="Genomic_DNA"/>
</dbReference>
<dbReference type="Proteomes" id="UP001266995">
    <property type="component" value="Unassembled WGS sequence"/>
</dbReference>